<reference evidence="3 4" key="1">
    <citation type="journal article" date="2023" name="Insect Mol. Biol.">
        <title>Genome sequencing provides insights into the evolution of gene families encoding plant cell wall-degrading enzymes in longhorned beetles.</title>
        <authorList>
            <person name="Shin N.R."/>
            <person name="Okamura Y."/>
            <person name="Kirsch R."/>
            <person name="Pauchet Y."/>
        </authorList>
    </citation>
    <scope>NUCLEOTIDE SEQUENCE [LARGE SCALE GENOMIC DNA]</scope>
    <source>
        <strain evidence="3">EAD_L_NR</strain>
    </source>
</reference>
<dbReference type="InterPro" id="IPR002420">
    <property type="entry name" value="PI3K-type_C2_dom"/>
</dbReference>
<evidence type="ECO:0000259" key="2">
    <source>
        <dbReference type="PROSITE" id="PS51547"/>
    </source>
</evidence>
<dbReference type="EMBL" id="JANEYG010000014">
    <property type="protein sequence ID" value="KAJ8920393.1"/>
    <property type="molecule type" value="Genomic_DNA"/>
</dbReference>
<dbReference type="InterPro" id="IPR035892">
    <property type="entry name" value="C2_domain_sf"/>
</dbReference>
<evidence type="ECO:0000313" key="4">
    <source>
        <dbReference type="Proteomes" id="UP001159042"/>
    </source>
</evidence>
<comment type="similarity">
    <text evidence="1">Belongs to the PI3/PI4-kinase family.</text>
</comment>
<gene>
    <name evidence="3" type="ORF">NQ315_005259</name>
</gene>
<feature type="domain" description="C2 PI3K-type" evidence="2">
    <location>
        <begin position="42"/>
        <end position="94"/>
    </location>
</feature>
<feature type="non-terminal residue" evidence="3">
    <location>
        <position position="94"/>
    </location>
</feature>
<name>A0AAV8W1B8_9CUCU</name>
<keyword evidence="4" id="KW-1185">Reference proteome</keyword>
<protein>
    <recommendedName>
        <fullName evidence="2">C2 PI3K-type domain-containing protein</fullName>
    </recommendedName>
</protein>
<accession>A0AAV8W1B8</accession>
<sequence length="94" mass="10918">MFTNQTMEELNDKFYYVYSSSISERIQIKIGTLEGKRQKPEYDKLLADPMLKYSGLYQDQDGCADLMVVCQVYDHNEPLGLPVSTSYKAFSSRW</sequence>
<dbReference type="SUPFAM" id="SSF49562">
    <property type="entry name" value="C2 domain (Calcium/lipid-binding domain, CaLB)"/>
    <property type="match status" value="1"/>
</dbReference>
<dbReference type="Proteomes" id="UP001159042">
    <property type="component" value="Unassembled WGS sequence"/>
</dbReference>
<dbReference type="AlphaFoldDB" id="A0AAV8W1B8"/>
<comment type="caution">
    <text evidence="3">The sequence shown here is derived from an EMBL/GenBank/DDBJ whole genome shotgun (WGS) entry which is preliminary data.</text>
</comment>
<organism evidence="3 4">
    <name type="scientific">Exocentrus adspersus</name>
    <dbReference type="NCBI Taxonomy" id="1586481"/>
    <lineage>
        <taxon>Eukaryota</taxon>
        <taxon>Metazoa</taxon>
        <taxon>Ecdysozoa</taxon>
        <taxon>Arthropoda</taxon>
        <taxon>Hexapoda</taxon>
        <taxon>Insecta</taxon>
        <taxon>Pterygota</taxon>
        <taxon>Neoptera</taxon>
        <taxon>Endopterygota</taxon>
        <taxon>Coleoptera</taxon>
        <taxon>Polyphaga</taxon>
        <taxon>Cucujiformia</taxon>
        <taxon>Chrysomeloidea</taxon>
        <taxon>Cerambycidae</taxon>
        <taxon>Lamiinae</taxon>
        <taxon>Acanthocinini</taxon>
        <taxon>Exocentrus</taxon>
    </lineage>
</organism>
<proteinExistence type="inferred from homology"/>
<evidence type="ECO:0000256" key="1">
    <source>
        <dbReference type="PROSITE-ProRule" id="PRU00880"/>
    </source>
</evidence>
<dbReference type="PROSITE" id="PS51547">
    <property type="entry name" value="C2_PI3K"/>
    <property type="match status" value="1"/>
</dbReference>
<evidence type="ECO:0000313" key="3">
    <source>
        <dbReference type="EMBL" id="KAJ8920393.1"/>
    </source>
</evidence>